<protein>
    <submittedName>
        <fullName evidence="2">Uncharacterized protein</fullName>
    </submittedName>
</protein>
<reference evidence="2" key="1">
    <citation type="journal article" date="2014" name="Int. J. Syst. Evol. Microbiol.">
        <title>Complete genome sequence of Corynebacterium casei LMG S-19264T (=DSM 44701T), isolated from a smear-ripened cheese.</title>
        <authorList>
            <consortium name="US DOE Joint Genome Institute (JGI-PGF)"/>
            <person name="Walter F."/>
            <person name="Albersmeier A."/>
            <person name="Kalinowski J."/>
            <person name="Ruckert C."/>
        </authorList>
    </citation>
    <scope>NUCLEOTIDE SEQUENCE</scope>
    <source>
        <strain evidence="2">CGMCC 4.7278</strain>
    </source>
</reference>
<organism evidence="2 3">
    <name type="scientific">Nocardia camponoti</name>
    <dbReference type="NCBI Taxonomy" id="1616106"/>
    <lineage>
        <taxon>Bacteria</taxon>
        <taxon>Bacillati</taxon>
        <taxon>Actinomycetota</taxon>
        <taxon>Actinomycetes</taxon>
        <taxon>Mycobacteriales</taxon>
        <taxon>Nocardiaceae</taxon>
        <taxon>Nocardia</taxon>
    </lineage>
</organism>
<evidence type="ECO:0000313" key="3">
    <source>
        <dbReference type="Proteomes" id="UP000612956"/>
    </source>
</evidence>
<dbReference type="Proteomes" id="UP000612956">
    <property type="component" value="Unassembled WGS sequence"/>
</dbReference>
<keyword evidence="1" id="KW-0472">Membrane</keyword>
<gene>
    <name evidence="2" type="ORF">GCM10011591_44170</name>
</gene>
<feature type="transmembrane region" description="Helical" evidence="1">
    <location>
        <begin position="12"/>
        <end position="42"/>
    </location>
</feature>
<dbReference type="AlphaFoldDB" id="A0A917QT24"/>
<dbReference type="RefSeq" id="WP_268240923.1">
    <property type="nucleotide sequence ID" value="NZ_BMMW01000006.1"/>
</dbReference>
<accession>A0A917QT24</accession>
<keyword evidence="1" id="KW-1133">Transmembrane helix</keyword>
<name>A0A917QT24_9NOCA</name>
<evidence type="ECO:0000256" key="1">
    <source>
        <dbReference type="SAM" id="Phobius"/>
    </source>
</evidence>
<dbReference type="EMBL" id="BMMW01000006">
    <property type="protein sequence ID" value="GGK67202.1"/>
    <property type="molecule type" value="Genomic_DNA"/>
</dbReference>
<reference evidence="2" key="2">
    <citation type="submission" date="2020-09" db="EMBL/GenBank/DDBJ databases">
        <authorList>
            <person name="Sun Q."/>
            <person name="Zhou Y."/>
        </authorList>
    </citation>
    <scope>NUCLEOTIDE SEQUENCE</scope>
    <source>
        <strain evidence="2">CGMCC 4.7278</strain>
    </source>
</reference>
<evidence type="ECO:0000313" key="2">
    <source>
        <dbReference type="EMBL" id="GGK67202.1"/>
    </source>
</evidence>
<keyword evidence="3" id="KW-1185">Reference proteome</keyword>
<proteinExistence type="predicted"/>
<sequence>MTDAILQTLSNNYYAIAGLAVFALDSGFTIAAPLLANILSFLKS</sequence>
<keyword evidence="1" id="KW-0812">Transmembrane</keyword>
<comment type="caution">
    <text evidence="2">The sequence shown here is derived from an EMBL/GenBank/DDBJ whole genome shotgun (WGS) entry which is preliminary data.</text>
</comment>